<gene>
    <name evidence="9" type="ORF">SAMN05877753_101277</name>
</gene>
<evidence type="ECO:0000256" key="4">
    <source>
        <dbReference type="ARBA" id="ARBA00022692"/>
    </source>
</evidence>
<dbReference type="InterPro" id="IPR000620">
    <property type="entry name" value="EamA_dom"/>
</dbReference>
<dbReference type="AlphaFoldDB" id="A0A285CJ02"/>
<comment type="subcellular location">
    <subcellularLocation>
        <location evidence="1">Cell membrane</location>
        <topology evidence="1">Multi-pass membrane protein</topology>
    </subcellularLocation>
</comment>
<dbReference type="Gene3D" id="1.10.3730.20">
    <property type="match status" value="1"/>
</dbReference>
<dbReference type="RefSeq" id="WP_097156797.1">
    <property type="nucleotide sequence ID" value="NZ_JBEPMQ010000012.1"/>
</dbReference>
<sequence>MSKNVLGAICLTAAASIWGGMYVVSKYSLDQIPPFGLMWLRYLLGFGLLYAILKGTRQKDTRPLRKKDWFQFAWIGLIGYFISIAAQFWGTKLSNASMGSLITSASPAFIFIFAWILLKEKLTVKKLAALILSTIGVIMVIGLSPSQSQTSLLGNLILVIAAVTWALLSVFVKMASAHHSSLVITTYAVGFGWLWTTPFFIWEAFTVGWSFSSPLLLSLSVIYLGFVSTAGAFFLWNKGLELMEAGIGSLFFFFQPLVGSILGWLLLSEDLSMSFLMGAILILTAVGIATYQRTNHANNRINLERN</sequence>
<evidence type="ECO:0000313" key="9">
    <source>
        <dbReference type="EMBL" id="SNX66963.1"/>
    </source>
</evidence>
<evidence type="ECO:0000256" key="6">
    <source>
        <dbReference type="ARBA" id="ARBA00023136"/>
    </source>
</evidence>
<dbReference type="OrthoDB" id="34284at2"/>
<dbReference type="Pfam" id="PF00892">
    <property type="entry name" value="EamA"/>
    <property type="match status" value="2"/>
</dbReference>
<feature type="transmembrane region" description="Helical" evidence="7">
    <location>
        <begin position="247"/>
        <end position="267"/>
    </location>
</feature>
<feature type="domain" description="EamA" evidence="8">
    <location>
        <begin position="153"/>
        <end position="289"/>
    </location>
</feature>
<evidence type="ECO:0000259" key="8">
    <source>
        <dbReference type="Pfam" id="PF00892"/>
    </source>
</evidence>
<feature type="transmembrane region" description="Helical" evidence="7">
    <location>
        <begin position="184"/>
        <end position="202"/>
    </location>
</feature>
<dbReference type="SUPFAM" id="SSF103481">
    <property type="entry name" value="Multidrug resistance efflux transporter EmrE"/>
    <property type="match status" value="2"/>
</dbReference>
<dbReference type="InterPro" id="IPR037185">
    <property type="entry name" value="EmrE-like"/>
</dbReference>
<dbReference type="Proteomes" id="UP000219546">
    <property type="component" value="Unassembled WGS sequence"/>
</dbReference>
<feature type="transmembrane region" description="Helical" evidence="7">
    <location>
        <begin position="35"/>
        <end position="52"/>
    </location>
</feature>
<feature type="transmembrane region" description="Helical" evidence="7">
    <location>
        <begin position="273"/>
        <end position="291"/>
    </location>
</feature>
<evidence type="ECO:0000256" key="7">
    <source>
        <dbReference type="SAM" id="Phobius"/>
    </source>
</evidence>
<feature type="transmembrane region" description="Helical" evidence="7">
    <location>
        <begin position="72"/>
        <end position="90"/>
    </location>
</feature>
<evidence type="ECO:0000313" key="10">
    <source>
        <dbReference type="Proteomes" id="UP000219546"/>
    </source>
</evidence>
<proteinExistence type="inferred from homology"/>
<dbReference type="PANTHER" id="PTHR32322:SF18">
    <property type="entry name" value="S-ADENOSYLMETHIONINE_S-ADENOSYLHOMOCYSTEINE TRANSPORTER"/>
    <property type="match status" value="1"/>
</dbReference>
<reference evidence="9 10" key="1">
    <citation type="submission" date="2017-08" db="EMBL/GenBank/DDBJ databases">
        <authorList>
            <person name="de Groot N.N."/>
        </authorList>
    </citation>
    <scope>NUCLEOTIDE SEQUENCE [LARGE SCALE GENOMIC DNA]</scope>
    <source>
        <strain evidence="9 10">JC228</strain>
    </source>
</reference>
<name>A0A285CJ02_9BACI</name>
<dbReference type="InterPro" id="IPR050638">
    <property type="entry name" value="AA-Vitamin_Transporters"/>
</dbReference>
<keyword evidence="10" id="KW-1185">Reference proteome</keyword>
<feature type="domain" description="EamA" evidence="8">
    <location>
        <begin position="6"/>
        <end position="141"/>
    </location>
</feature>
<evidence type="ECO:0000256" key="5">
    <source>
        <dbReference type="ARBA" id="ARBA00022989"/>
    </source>
</evidence>
<keyword evidence="5 7" id="KW-1133">Transmembrane helix</keyword>
<keyword evidence="4 7" id="KW-0812">Transmembrane</keyword>
<evidence type="ECO:0000256" key="1">
    <source>
        <dbReference type="ARBA" id="ARBA00004651"/>
    </source>
</evidence>
<evidence type="ECO:0000256" key="3">
    <source>
        <dbReference type="ARBA" id="ARBA00022475"/>
    </source>
</evidence>
<feature type="transmembrane region" description="Helical" evidence="7">
    <location>
        <begin position="127"/>
        <end position="146"/>
    </location>
</feature>
<accession>A0A285CJ02</accession>
<keyword evidence="3" id="KW-1003">Cell membrane</keyword>
<evidence type="ECO:0000256" key="2">
    <source>
        <dbReference type="ARBA" id="ARBA00007362"/>
    </source>
</evidence>
<dbReference type="GO" id="GO:0005886">
    <property type="term" value="C:plasma membrane"/>
    <property type="evidence" value="ECO:0007669"/>
    <property type="project" value="UniProtKB-SubCell"/>
</dbReference>
<comment type="similarity">
    <text evidence="2">Belongs to the EamA transporter family.</text>
</comment>
<feature type="transmembrane region" description="Helical" evidence="7">
    <location>
        <begin position="96"/>
        <end position="118"/>
    </location>
</feature>
<keyword evidence="6 7" id="KW-0472">Membrane</keyword>
<feature type="transmembrane region" description="Helical" evidence="7">
    <location>
        <begin position="214"/>
        <end position="235"/>
    </location>
</feature>
<organism evidence="9 10">
    <name type="scientific">Bacillus oleivorans</name>
    <dbReference type="NCBI Taxonomy" id="1448271"/>
    <lineage>
        <taxon>Bacteria</taxon>
        <taxon>Bacillati</taxon>
        <taxon>Bacillota</taxon>
        <taxon>Bacilli</taxon>
        <taxon>Bacillales</taxon>
        <taxon>Bacillaceae</taxon>
        <taxon>Bacillus</taxon>
    </lineage>
</organism>
<protein>
    <submittedName>
        <fullName evidence="9">Drug/metabolite transporter (DMT)-like permease</fullName>
    </submittedName>
</protein>
<dbReference type="PANTHER" id="PTHR32322">
    <property type="entry name" value="INNER MEMBRANE TRANSPORTER"/>
    <property type="match status" value="1"/>
</dbReference>
<feature type="transmembrane region" description="Helical" evidence="7">
    <location>
        <begin position="152"/>
        <end position="172"/>
    </location>
</feature>
<dbReference type="EMBL" id="OAOP01000001">
    <property type="protein sequence ID" value="SNX66963.1"/>
    <property type="molecule type" value="Genomic_DNA"/>
</dbReference>